<dbReference type="InterPro" id="IPR013324">
    <property type="entry name" value="RNA_pol_sigma_r3/r4-like"/>
</dbReference>
<dbReference type="GO" id="GO:0003677">
    <property type="term" value="F:DNA binding"/>
    <property type="evidence" value="ECO:0007669"/>
    <property type="project" value="UniProtKB-KW"/>
</dbReference>
<dbReference type="EMBL" id="JACOPO010000001">
    <property type="protein sequence ID" value="MBC5721573.1"/>
    <property type="molecule type" value="Genomic_DNA"/>
</dbReference>
<gene>
    <name evidence="8" type="ORF">H8S11_01860</name>
</gene>
<dbReference type="SUPFAM" id="SSF88659">
    <property type="entry name" value="Sigma3 and sigma4 domains of RNA polymerase sigma factors"/>
    <property type="match status" value="1"/>
</dbReference>
<keyword evidence="2" id="KW-0805">Transcription regulation</keyword>
<dbReference type="Pfam" id="PF08281">
    <property type="entry name" value="Sigma70_r4_2"/>
    <property type="match status" value="1"/>
</dbReference>
<dbReference type="RefSeq" id="WP_186851982.1">
    <property type="nucleotide sequence ID" value="NZ_JACOPO010000001.1"/>
</dbReference>
<protein>
    <submittedName>
        <fullName evidence="8">Sigma-70 family RNA polymerase sigma factor</fullName>
    </submittedName>
</protein>
<dbReference type="GO" id="GO:0006352">
    <property type="term" value="P:DNA-templated transcription initiation"/>
    <property type="evidence" value="ECO:0007669"/>
    <property type="project" value="InterPro"/>
</dbReference>
<name>A0A8J6J7Y0_9FIRM</name>
<dbReference type="InterPro" id="IPR007627">
    <property type="entry name" value="RNA_pol_sigma70_r2"/>
</dbReference>
<dbReference type="InterPro" id="IPR013249">
    <property type="entry name" value="RNA_pol_sigma70_r4_t2"/>
</dbReference>
<feature type="domain" description="RNA polymerase sigma factor 70 region 4 type 2" evidence="7">
    <location>
        <begin position="123"/>
        <end position="171"/>
    </location>
</feature>
<evidence type="ECO:0000259" key="7">
    <source>
        <dbReference type="Pfam" id="PF08281"/>
    </source>
</evidence>
<dbReference type="InterPro" id="IPR014284">
    <property type="entry name" value="RNA_pol_sigma-70_dom"/>
</dbReference>
<dbReference type="Pfam" id="PF04542">
    <property type="entry name" value="Sigma70_r2"/>
    <property type="match status" value="1"/>
</dbReference>
<evidence type="ECO:0000256" key="4">
    <source>
        <dbReference type="ARBA" id="ARBA00023125"/>
    </source>
</evidence>
<dbReference type="Proteomes" id="UP000628736">
    <property type="component" value="Unassembled WGS sequence"/>
</dbReference>
<dbReference type="PANTHER" id="PTHR43133">
    <property type="entry name" value="RNA POLYMERASE ECF-TYPE SIGMA FACTO"/>
    <property type="match status" value="1"/>
</dbReference>
<comment type="similarity">
    <text evidence="1">Belongs to the sigma-70 factor family. ECF subfamily.</text>
</comment>
<comment type="caution">
    <text evidence="8">The sequence shown here is derived from an EMBL/GenBank/DDBJ whole genome shotgun (WGS) entry which is preliminary data.</text>
</comment>
<keyword evidence="5" id="KW-0804">Transcription</keyword>
<sequence length="185" mass="21651">MEDTDIIQLYWARDEGAIAATDEKYGTLCRSLSHNILASREDAEECVNDTWHRAWNTMPPQRPASLRAYLVRLVRNLSIDRWRARKSQKRGEGLEALVLELEDCVPAVPSAEEETEARELSRTIDRWLDGLPREDRVLFVRRYWYGQRLDELSGQLGWSPNRVSQRLLRLRTGLKRYLEREGVVL</sequence>
<proteinExistence type="inferred from homology"/>
<organism evidence="8 9">
    <name type="scientific">Flintibacter hominis</name>
    <dbReference type="NCBI Taxonomy" id="2763048"/>
    <lineage>
        <taxon>Bacteria</taxon>
        <taxon>Bacillati</taxon>
        <taxon>Bacillota</taxon>
        <taxon>Clostridia</taxon>
        <taxon>Eubacteriales</taxon>
        <taxon>Flintibacter</taxon>
    </lineage>
</organism>
<dbReference type="InterPro" id="IPR036388">
    <property type="entry name" value="WH-like_DNA-bd_sf"/>
</dbReference>
<evidence type="ECO:0000313" key="9">
    <source>
        <dbReference type="Proteomes" id="UP000628736"/>
    </source>
</evidence>
<evidence type="ECO:0000256" key="2">
    <source>
        <dbReference type="ARBA" id="ARBA00023015"/>
    </source>
</evidence>
<accession>A0A8J6J7Y0</accession>
<evidence type="ECO:0000259" key="6">
    <source>
        <dbReference type="Pfam" id="PF04542"/>
    </source>
</evidence>
<dbReference type="PANTHER" id="PTHR43133:SF8">
    <property type="entry name" value="RNA POLYMERASE SIGMA FACTOR HI_1459-RELATED"/>
    <property type="match status" value="1"/>
</dbReference>
<dbReference type="Gene3D" id="1.10.10.10">
    <property type="entry name" value="Winged helix-like DNA-binding domain superfamily/Winged helix DNA-binding domain"/>
    <property type="match status" value="1"/>
</dbReference>
<reference evidence="8" key="1">
    <citation type="submission" date="2020-08" db="EMBL/GenBank/DDBJ databases">
        <title>Genome public.</title>
        <authorList>
            <person name="Liu C."/>
            <person name="Sun Q."/>
        </authorList>
    </citation>
    <scope>NUCLEOTIDE SEQUENCE</scope>
    <source>
        <strain evidence="8">NSJ-23</strain>
    </source>
</reference>
<dbReference type="InterPro" id="IPR039425">
    <property type="entry name" value="RNA_pol_sigma-70-like"/>
</dbReference>
<dbReference type="SUPFAM" id="SSF88946">
    <property type="entry name" value="Sigma2 domain of RNA polymerase sigma factors"/>
    <property type="match status" value="1"/>
</dbReference>
<evidence type="ECO:0000256" key="3">
    <source>
        <dbReference type="ARBA" id="ARBA00023082"/>
    </source>
</evidence>
<keyword evidence="4" id="KW-0238">DNA-binding</keyword>
<keyword evidence="9" id="KW-1185">Reference proteome</keyword>
<evidence type="ECO:0000313" key="8">
    <source>
        <dbReference type="EMBL" id="MBC5721573.1"/>
    </source>
</evidence>
<dbReference type="NCBIfam" id="TIGR02937">
    <property type="entry name" value="sigma70-ECF"/>
    <property type="match status" value="1"/>
</dbReference>
<evidence type="ECO:0000256" key="5">
    <source>
        <dbReference type="ARBA" id="ARBA00023163"/>
    </source>
</evidence>
<dbReference type="AlphaFoldDB" id="A0A8J6J7Y0"/>
<dbReference type="InterPro" id="IPR013325">
    <property type="entry name" value="RNA_pol_sigma_r2"/>
</dbReference>
<evidence type="ECO:0000256" key="1">
    <source>
        <dbReference type="ARBA" id="ARBA00010641"/>
    </source>
</evidence>
<dbReference type="GO" id="GO:0016987">
    <property type="term" value="F:sigma factor activity"/>
    <property type="evidence" value="ECO:0007669"/>
    <property type="project" value="UniProtKB-KW"/>
</dbReference>
<dbReference type="Gene3D" id="1.10.1740.10">
    <property type="match status" value="1"/>
</dbReference>
<keyword evidence="3" id="KW-0731">Sigma factor</keyword>
<feature type="domain" description="RNA polymerase sigma-70 region 2" evidence="6">
    <location>
        <begin position="23"/>
        <end position="86"/>
    </location>
</feature>